<feature type="transmembrane region" description="Helical" evidence="1">
    <location>
        <begin position="104"/>
        <end position="122"/>
    </location>
</feature>
<name>A0ABV5X1X0_9MICO</name>
<organism evidence="2 3">
    <name type="scientific">Brevibacterium otitidis</name>
    <dbReference type="NCBI Taxonomy" id="53364"/>
    <lineage>
        <taxon>Bacteria</taxon>
        <taxon>Bacillati</taxon>
        <taxon>Actinomycetota</taxon>
        <taxon>Actinomycetes</taxon>
        <taxon>Micrococcales</taxon>
        <taxon>Brevibacteriaceae</taxon>
        <taxon>Brevibacterium</taxon>
    </lineage>
</organism>
<dbReference type="RefSeq" id="WP_376839673.1">
    <property type="nucleotide sequence ID" value="NZ_JBHMAU010000046.1"/>
</dbReference>
<keyword evidence="1" id="KW-0812">Transmembrane</keyword>
<keyword evidence="1" id="KW-0472">Membrane</keyword>
<evidence type="ECO:0008006" key="4">
    <source>
        <dbReference type="Google" id="ProtNLM"/>
    </source>
</evidence>
<comment type="caution">
    <text evidence="2">The sequence shown here is derived from an EMBL/GenBank/DDBJ whole genome shotgun (WGS) entry which is preliminary data.</text>
</comment>
<evidence type="ECO:0000313" key="2">
    <source>
        <dbReference type="EMBL" id="MFB9776041.1"/>
    </source>
</evidence>
<sequence length="218" mass="22926">MTVVLIAWVIPRVSQHLARGSLPEWSPLLIVGILAALAIRRMLAIQLSFMIPGALVERRVADMPGPAPVRVLDFVPALASAIVRIGSIILCLRASAGMAENAQLYVSAVLVVTGIATAARAIGDSVSWVLERCASLRLNTLYWPAADTAASAACLTGAALLTGTSFVINLGSCAAAVCIAVAVARRSLGDNRHSPGLLETLCPRFDPAPILTKRRLRT</sequence>
<keyword evidence="1" id="KW-1133">Transmembrane helix</keyword>
<proteinExistence type="predicted"/>
<evidence type="ECO:0000256" key="1">
    <source>
        <dbReference type="SAM" id="Phobius"/>
    </source>
</evidence>
<feature type="transmembrane region" description="Helical" evidence="1">
    <location>
        <begin position="166"/>
        <end position="184"/>
    </location>
</feature>
<feature type="transmembrane region" description="Helical" evidence="1">
    <location>
        <begin position="71"/>
        <end position="92"/>
    </location>
</feature>
<accession>A0ABV5X1X0</accession>
<gene>
    <name evidence="2" type="ORF">ACFFN1_06445</name>
</gene>
<dbReference type="Proteomes" id="UP001589707">
    <property type="component" value="Unassembled WGS sequence"/>
</dbReference>
<feature type="transmembrane region" description="Helical" evidence="1">
    <location>
        <begin position="28"/>
        <end position="51"/>
    </location>
</feature>
<reference evidence="2 3" key="1">
    <citation type="submission" date="2024-09" db="EMBL/GenBank/DDBJ databases">
        <authorList>
            <person name="Sun Q."/>
            <person name="Mori K."/>
        </authorList>
    </citation>
    <scope>NUCLEOTIDE SEQUENCE [LARGE SCALE GENOMIC DNA]</scope>
    <source>
        <strain evidence="2 3">JCM 11683</strain>
    </source>
</reference>
<protein>
    <recommendedName>
        <fullName evidence="4">Integral membrane protein</fullName>
    </recommendedName>
</protein>
<evidence type="ECO:0000313" key="3">
    <source>
        <dbReference type="Proteomes" id="UP001589707"/>
    </source>
</evidence>
<keyword evidence="3" id="KW-1185">Reference proteome</keyword>
<dbReference type="EMBL" id="JBHMAU010000046">
    <property type="protein sequence ID" value="MFB9776041.1"/>
    <property type="molecule type" value="Genomic_DNA"/>
</dbReference>